<accession>A0A4Z0BAZ0</accession>
<comment type="caution">
    <text evidence="4">The sequence shown here is derived from an EMBL/GenBank/DDBJ whole genome shotgun (WGS) entry which is preliminary data.</text>
</comment>
<dbReference type="Pfam" id="PF13511">
    <property type="entry name" value="DUF4124"/>
    <property type="match status" value="1"/>
</dbReference>
<evidence type="ECO:0000256" key="1">
    <source>
        <dbReference type="SAM" id="Coils"/>
    </source>
</evidence>
<evidence type="ECO:0000313" key="4">
    <source>
        <dbReference type="EMBL" id="TFY96242.1"/>
    </source>
</evidence>
<proteinExistence type="predicted"/>
<reference evidence="4 5" key="1">
    <citation type="submission" date="2019-03" db="EMBL/GenBank/DDBJ databases">
        <title>Ramlibacter rhizophilus CCTCC AB2015357, whole genome shotgun sequence.</title>
        <authorList>
            <person name="Zhang X."/>
            <person name="Feng G."/>
            <person name="Zhu H."/>
        </authorList>
    </citation>
    <scope>NUCLEOTIDE SEQUENCE [LARGE SCALE GENOMIC DNA]</scope>
    <source>
        <strain evidence="4 5">CCTCC AB2015357</strain>
    </source>
</reference>
<name>A0A4Z0BAZ0_9BURK</name>
<keyword evidence="2" id="KW-0732">Signal</keyword>
<dbReference type="EMBL" id="SMLL01000010">
    <property type="protein sequence ID" value="TFY96242.1"/>
    <property type="molecule type" value="Genomic_DNA"/>
</dbReference>
<feature type="coiled-coil region" evidence="1">
    <location>
        <begin position="125"/>
        <end position="152"/>
    </location>
</feature>
<keyword evidence="5" id="KW-1185">Reference proteome</keyword>
<feature type="signal peptide" evidence="2">
    <location>
        <begin position="1"/>
        <end position="23"/>
    </location>
</feature>
<protein>
    <submittedName>
        <fullName evidence="4">DUF4124 domain-containing protein</fullName>
    </submittedName>
</protein>
<evidence type="ECO:0000313" key="5">
    <source>
        <dbReference type="Proteomes" id="UP000297564"/>
    </source>
</evidence>
<dbReference type="OrthoDB" id="8895482at2"/>
<dbReference type="InterPro" id="IPR025392">
    <property type="entry name" value="DUF4124"/>
</dbReference>
<feature type="chain" id="PRO_5021405169" evidence="2">
    <location>
        <begin position="24"/>
        <end position="211"/>
    </location>
</feature>
<dbReference type="Proteomes" id="UP000297564">
    <property type="component" value="Unassembled WGS sequence"/>
</dbReference>
<sequence>MRSPTSAALITAAVLGAANTAGAQQIFSCVDAQGRTLTSDRPILECIDREQRVLSPNGTVKRRLPPSYTAPERAALEAKARAEAEERQRQADERQRQRALLVRFPNPESLDQERLATLARVDGIIASARERIAALAADRRRLEAEANAKAGERARVPGSLQYALEENERQLGAQQRFLASQQQEHQRLQQQFEQMRSQLLALWRQPGASTD</sequence>
<dbReference type="RefSeq" id="WP_135287272.1">
    <property type="nucleotide sequence ID" value="NZ_SMLL01000010.1"/>
</dbReference>
<evidence type="ECO:0000256" key="2">
    <source>
        <dbReference type="SAM" id="SignalP"/>
    </source>
</evidence>
<gene>
    <name evidence="4" type="ORF">EZ242_21585</name>
</gene>
<keyword evidence="1" id="KW-0175">Coiled coil</keyword>
<organism evidence="4 5">
    <name type="scientific">Ramlibacter rhizophilus</name>
    <dbReference type="NCBI Taxonomy" id="1781167"/>
    <lineage>
        <taxon>Bacteria</taxon>
        <taxon>Pseudomonadati</taxon>
        <taxon>Pseudomonadota</taxon>
        <taxon>Betaproteobacteria</taxon>
        <taxon>Burkholderiales</taxon>
        <taxon>Comamonadaceae</taxon>
        <taxon>Ramlibacter</taxon>
    </lineage>
</organism>
<feature type="domain" description="DUF4124" evidence="3">
    <location>
        <begin position="15"/>
        <end position="74"/>
    </location>
</feature>
<evidence type="ECO:0000259" key="3">
    <source>
        <dbReference type="Pfam" id="PF13511"/>
    </source>
</evidence>
<dbReference type="AlphaFoldDB" id="A0A4Z0BAZ0"/>